<feature type="region of interest" description="Disordered" evidence="11">
    <location>
        <begin position="83"/>
        <end position="117"/>
    </location>
</feature>
<keyword evidence="3" id="KW-1003">Cell membrane</keyword>
<keyword evidence="8" id="KW-0472">Membrane</keyword>
<evidence type="ECO:0000313" key="14">
    <source>
        <dbReference type="Proteomes" id="UP000294847"/>
    </source>
</evidence>
<accession>A0A4P7NAS6</accession>
<feature type="chain" id="PRO_5043310461" evidence="12">
    <location>
        <begin position="19"/>
        <end position="523"/>
    </location>
</feature>
<name>A0A4P7NAS6_PYROR</name>
<dbReference type="InterPro" id="IPR021109">
    <property type="entry name" value="Peptidase_aspartic_dom_sf"/>
</dbReference>
<keyword evidence="7" id="KW-0378">Hydrolase</keyword>
<dbReference type="GO" id="GO:0004190">
    <property type="term" value="F:aspartic-type endopeptidase activity"/>
    <property type="evidence" value="ECO:0007669"/>
    <property type="project" value="UniProtKB-KW"/>
</dbReference>
<dbReference type="SUPFAM" id="SSF50630">
    <property type="entry name" value="Acid proteases"/>
    <property type="match status" value="1"/>
</dbReference>
<dbReference type="GO" id="GO:0005886">
    <property type="term" value="C:plasma membrane"/>
    <property type="evidence" value="ECO:0007669"/>
    <property type="project" value="UniProtKB-SubCell"/>
</dbReference>
<dbReference type="CDD" id="cd05471">
    <property type="entry name" value="pepsin_like"/>
    <property type="match status" value="1"/>
</dbReference>
<evidence type="ECO:0000256" key="6">
    <source>
        <dbReference type="ARBA" id="ARBA00022750"/>
    </source>
</evidence>
<proteinExistence type="inferred from homology"/>
<evidence type="ECO:0000256" key="11">
    <source>
        <dbReference type="SAM" id="MobiDB-lite"/>
    </source>
</evidence>
<protein>
    <submittedName>
        <fullName evidence="13">Uncharacterized protein</fullName>
    </submittedName>
</protein>
<feature type="compositionally biased region" description="Basic and acidic residues" evidence="11">
    <location>
        <begin position="88"/>
        <end position="98"/>
    </location>
</feature>
<keyword evidence="9" id="KW-0325">Glycoprotein</keyword>
<dbReference type="FunFam" id="2.40.70.10:FF:000060">
    <property type="entry name" value="Aspartic-type endopeptidase ctsD"/>
    <property type="match status" value="1"/>
</dbReference>
<dbReference type="AlphaFoldDB" id="A0A4P7NAS6"/>
<evidence type="ECO:0000256" key="10">
    <source>
        <dbReference type="ARBA" id="ARBA00023288"/>
    </source>
</evidence>
<feature type="signal peptide" evidence="12">
    <location>
        <begin position="1"/>
        <end position="18"/>
    </location>
</feature>
<dbReference type="InterPro" id="IPR001461">
    <property type="entry name" value="Aspartic_peptidase_A1"/>
</dbReference>
<gene>
    <name evidence="13" type="ORF">PoMZ_02208</name>
</gene>
<dbReference type="EMBL" id="CP034205">
    <property type="protein sequence ID" value="QBZ57284.1"/>
    <property type="molecule type" value="Genomic_DNA"/>
</dbReference>
<reference evidence="13 14" key="1">
    <citation type="journal article" date="2019" name="Mol. Biol. Evol.">
        <title>Blast fungal genomes show frequent chromosomal changes, gene gains and losses, and effector gene turnover.</title>
        <authorList>
            <person name="Gomez Luciano L.B."/>
            <person name="Jason Tsai I."/>
            <person name="Chuma I."/>
            <person name="Tosa Y."/>
            <person name="Chen Y.H."/>
            <person name="Li J.Y."/>
            <person name="Li M.Y."/>
            <person name="Jade Lu M.Y."/>
            <person name="Nakayashiki H."/>
            <person name="Li W.H."/>
        </authorList>
    </citation>
    <scope>NUCLEOTIDE SEQUENCE [LARGE SCALE GENOMIC DNA]</scope>
    <source>
        <strain evidence="13">MZ5-1-6</strain>
    </source>
</reference>
<feature type="compositionally biased region" description="Low complexity" evidence="11">
    <location>
        <begin position="442"/>
        <end position="491"/>
    </location>
</feature>
<evidence type="ECO:0000256" key="1">
    <source>
        <dbReference type="ARBA" id="ARBA00004236"/>
    </source>
</evidence>
<keyword evidence="5 12" id="KW-0732">Signal</keyword>
<feature type="region of interest" description="Disordered" evidence="11">
    <location>
        <begin position="436"/>
        <end position="496"/>
    </location>
</feature>
<evidence type="ECO:0000256" key="2">
    <source>
        <dbReference type="ARBA" id="ARBA00007447"/>
    </source>
</evidence>
<organism evidence="13 14">
    <name type="scientific">Pyricularia oryzae</name>
    <name type="common">Rice blast fungus</name>
    <name type="synonym">Magnaporthe oryzae</name>
    <dbReference type="NCBI Taxonomy" id="318829"/>
    <lineage>
        <taxon>Eukaryota</taxon>
        <taxon>Fungi</taxon>
        <taxon>Dikarya</taxon>
        <taxon>Ascomycota</taxon>
        <taxon>Pezizomycotina</taxon>
        <taxon>Sordariomycetes</taxon>
        <taxon>Sordariomycetidae</taxon>
        <taxon>Magnaporthales</taxon>
        <taxon>Pyriculariaceae</taxon>
        <taxon>Pyricularia</taxon>
    </lineage>
</organism>
<dbReference type="PRINTS" id="PR00792">
    <property type="entry name" value="PEPSIN"/>
</dbReference>
<dbReference type="Proteomes" id="UP000294847">
    <property type="component" value="Chromosome 2"/>
</dbReference>
<evidence type="ECO:0000256" key="12">
    <source>
        <dbReference type="SAM" id="SignalP"/>
    </source>
</evidence>
<dbReference type="InterPro" id="IPR034164">
    <property type="entry name" value="Pepsin-like_dom"/>
</dbReference>
<comment type="similarity">
    <text evidence="2">Belongs to the peptidase A1 family.</text>
</comment>
<evidence type="ECO:0000256" key="8">
    <source>
        <dbReference type="ARBA" id="ARBA00023136"/>
    </source>
</evidence>
<evidence type="ECO:0000256" key="9">
    <source>
        <dbReference type="ARBA" id="ARBA00023180"/>
    </source>
</evidence>
<dbReference type="InterPro" id="IPR033121">
    <property type="entry name" value="PEPTIDASE_A1"/>
</dbReference>
<dbReference type="Gene3D" id="2.40.70.10">
    <property type="entry name" value="Acid Proteases"/>
    <property type="match status" value="2"/>
</dbReference>
<evidence type="ECO:0000256" key="5">
    <source>
        <dbReference type="ARBA" id="ARBA00022729"/>
    </source>
</evidence>
<dbReference type="PANTHER" id="PTHR47966">
    <property type="entry name" value="BETA-SITE APP-CLEAVING ENZYME, ISOFORM A-RELATED"/>
    <property type="match status" value="1"/>
</dbReference>
<dbReference type="PROSITE" id="PS51767">
    <property type="entry name" value="PEPTIDASE_A1"/>
    <property type="match status" value="1"/>
</dbReference>
<dbReference type="Pfam" id="PF00026">
    <property type="entry name" value="Asp"/>
    <property type="match status" value="1"/>
</dbReference>
<dbReference type="SMR" id="A0A4P7NAS6"/>
<evidence type="ECO:0000256" key="4">
    <source>
        <dbReference type="ARBA" id="ARBA00022670"/>
    </source>
</evidence>
<comment type="subcellular location">
    <subcellularLocation>
        <location evidence="1">Cell membrane</location>
    </subcellularLocation>
</comment>
<evidence type="ECO:0000256" key="7">
    <source>
        <dbReference type="ARBA" id="ARBA00022801"/>
    </source>
</evidence>
<dbReference type="GO" id="GO:0006508">
    <property type="term" value="P:proteolysis"/>
    <property type="evidence" value="ECO:0007669"/>
    <property type="project" value="UniProtKB-KW"/>
</dbReference>
<evidence type="ECO:0000313" key="13">
    <source>
        <dbReference type="EMBL" id="QBZ57284.1"/>
    </source>
</evidence>
<keyword evidence="4" id="KW-0645">Protease</keyword>
<evidence type="ECO:0000256" key="3">
    <source>
        <dbReference type="ARBA" id="ARBA00022475"/>
    </source>
</evidence>
<dbReference type="PANTHER" id="PTHR47966:SF75">
    <property type="entry name" value="ENDOPEPTIDASE (CTSD), PUTATIVE (AFU_ORTHOLOGUE AFUA_4G07040)-RELATED"/>
    <property type="match status" value="1"/>
</dbReference>
<keyword evidence="6" id="KW-0064">Aspartyl protease</keyword>
<dbReference type="OMA" id="AASNTWV"/>
<keyword evidence="10" id="KW-0449">Lipoprotein</keyword>
<sequence length="523" mass="55273">MLAIYLAYLALWVTGSYAFFPWIPCEDNNSCESQQSRRRGPESGGVVTFPLSVRASNNAAVKSHGESISRIARYLSAKYSRSVSSENDEQHDGSDLTRRQNNRYTISRAQDPKTADSIPLHQDGTDFSYFVDVGIGSGPKQMLMLLDTGAGTTWIMGSTCKSTPCAIHNTFGPDDSSTFKAEAKDFSINYGSGSVSGSLGRDTLSLAGKKIPMTIGIANVTSDHFNHFPFDGILGLSMANGATDNLLQTLKKEKAFKSNVMGVYVNRNSDGPNMGEVTFGGIDSSKHIGDITYTKVPDNAGGVWAIPLDDFSYDGKKAGISGRRAYIDTGTTYIFGPPGDVSAIHKQIPGAKSSDGVTYTAPCDSNKPLTVSFSGASYTIFTSDWLQAPNANGECVSNLYGNEVVRGSWLLGSTFLKNVYAVFDMDQNRIGFAPRSVPPQVTSSTSASGAPAATSVPLAHGPTTPEATGPASPATAGGTSTSSTGSARPSSNQPQSPAQRIYLSRYMLAASFLVAATIASGLS</sequence>
<dbReference type="FunFam" id="2.40.70.10:FF:000085">
    <property type="entry name" value="Aspartic-type endopeptidase (CtsD), putative"/>
    <property type="match status" value="1"/>
</dbReference>